<dbReference type="InterPro" id="IPR011011">
    <property type="entry name" value="Znf_FYVE_PHD"/>
</dbReference>
<dbReference type="AlphaFoldDB" id="H6BD26"/>
<keyword evidence="1" id="KW-0695">RNA-directed DNA polymerase</keyword>
<proteinExistence type="evidence at transcript level"/>
<dbReference type="SUPFAM" id="SSF57903">
    <property type="entry name" value="FYVE/PHD zinc finger"/>
    <property type="match status" value="1"/>
</dbReference>
<dbReference type="EMBL" id="JF744651">
    <property type="protein sequence ID" value="AFA34358.1"/>
    <property type="molecule type" value="mRNA"/>
</dbReference>
<keyword evidence="1" id="KW-0808">Transferase</keyword>
<name>H6BD26_OSTED</name>
<feature type="non-terminal residue" evidence="1">
    <location>
        <position position="1"/>
    </location>
</feature>
<keyword evidence="1" id="KW-0378">Hydrolase</keyword>
<protein>
    <submittedName>
        <fullName evidence="1">Endonuclease/reverse transcriptase</fullName>
    </submittedName>
</protein>
<dbReference type="InterPro" id="IPR013083">
    <property type="entry name" value="Znf_RING/FYVE/PHD"/>
</dbReference>
<feature type="non-terminal residue" evidence="1">
    <location>
        <position position="223"/>
    </location>
</feature>
<dbReference type="GO" id="GO:0003964">
    <property type="term" value="F:RNA-directed DNA polymerase activity"/>
    <property type="evidence" value="ECO:0007669"/>
    <property type="project" value="UniProtKB-KW"/>
</dbReference>
<dbReference type="GO" id="GO:0004519">
    <property type="term" value="F:endonuclease activity"/>
    <property type="evidence" value="ECO:0007669"/>
    <property type="project" value="UniProtKB-KW"/>
</dbReference>
<sequence>LDDYLLQKLYPPKISLFDANKNKDNGSNSVGKYLLILRILIAGDISTNPGPIKFPCVACSRQTRKNQKLLICTHCNIRCHLKCCTDNFPPVAAQWVCNACLSTDNPAPSMETDADMMPETIGIDISGDDNYTSGVNNVENDHDIWENLVNVRKANPAKLICGYLNINSLAGKYDQIKDILQRNLIDMLFLAETKIDASYPDAQFVIDNYTMWRADRNKHGGGV</sequence>
<accession>H6BD26</accession>
<keyword evidence="1" id="KW-0548">Nucleotidyltransferase</keyword>
<organism evidence="1">
    <name type="scientific">Ostrea edulis</name>
    <name type="common">Native oyster</name>
    <name type="synonym">European flat oyster</name>
    <dbReference type="NCBI Taxonomy" id="37623"/>
    <lineage>
        <taxon>Eukaryota</taxon>
        <taxon>Metazoa</taxon>
        <taxon>Spiralia</taxon>
        <taxon>Lophotrochozoa</taxon>
        <taxon>Mollusca</taxon>
        <taxon>Bivalvia</taxon>
        <taxon>Autobranchia</taxon>
        <taxon>Pteriomorphia</taxon>
        <taxon>Ostreida</taxon>
        <taxon>Ostreoidea</taxon>
        <taxon>Ostreidae</taxon>
        <taxon>Ostrea</taxon>
    </lineage>
</organism>
<reference evidence="1" key="1">
    <citation type="journal article" date="2012" name="Gene">
        <title>Identification and expression of immune genes in the flat oyster Ostrea edulis in response to bonamiosis.</title>
        <authorList>
            <person name="Martin-Gomez L."/>
            <person name="Villalba A."/>
            <person name="Abollo E."/>
        </authorList>
    </citation>
    <scope>NUCLEOTIDE SEQUENCE</scope>
</reference>
<keyword evidence="1" id="KW-0540">Nuclease</keyword>
<dbReference type="Gene3D" id="3.30.40.10">
    <property type="entry name" value="Zinc/RING finger domain, C3HC4 (zinc finger)"/>
    <property type="match status" value="1"/>
</dbReference>
<keyword evidence="1" id="KW-0255">Endonuclease</keyword>
<evidence type="ECO:0000313" key="1">
    <source>
        <dbReference type="EMBL" id="AFA34358.1"/>
    </source>
</evidence>